<keyword evidence="2" id="KW-0808">Transferase</keyword>
<name>A0A0F6B6M4_SALT1</name>
<dbReference type="HOGENOM" id="CLU_030703_1_0_6"/>
<gene>
    <name evidence="5" type="ordered locus">STM14_3767</name>
</gene>
<dbReference type="BioCyc" id="SENT588858:STM14_RS16655-MONOMER"/>
<sequence length="441" mass="48422">MMNVNAVYAEKCVTPDEAVTLITSGSHLSMGMFAAEPPALLNALAKRAKRGEINDLRVYCYETASIAGNTIFRYELSDYIHLYSMFITGIERALIRQGIESSGRKIVNYVPSNFHQATRLLADDIGIDTFIHTVSPMDKYGYFNFGTGNDYSTRIARTAKKLIVEVNKYMPRVHGEGAAIHISEIDAIVENHVPLIELPIRTAVAEDIAISQIIASLVPDGACLQMGVGALPELICNALKEHNDLGVHTEALNPGLVSLIQQGVVTNQRKNIDRGMSVFTFAMGQKDMYDYLNDNPSFFSRPVDYVNDPGIIAQNENVVSINATLQIDLTGACNSEYLLGHQYSASGGQLDFVRGAYASKGGRSIITTRSTAANDTISRIVPRLEGPVTTPRTDTHWIVTEFGSVNLKGLSSTERALSIIELAHPNFRQQLRVDAKKMHLI</sequence>
<dbReference type="Pfam" id="PF02550">
    <property type="entry name" value="AcetylCoA_hydro"/>
    <property type="match status" value="1"/>
</dbReference>
<dbReference type="SMR" id="A0A0F6B6M4"/>
<evidence type="ECO:0000313" key="6">
    <source>
        <dbReference type="Proteomes" id="UP000002695"/>
    </source>
</evidence>
<organism evidence="5 6">
    <name type="scientific">Salmonella typhimurium (strain 14028s / SGSC 2262)</name>
    <dbReference type="NCBI Taxonomy" id="588858"/>
    <lineage>
        <taxon>Bacteria</taxon>
        <taxon>Pseudomonadati</taxon>
        <taxon>Pseudomonadota</taxon>
        <taxon>Gammaproteobacteria</taxon>
        <taxon>Enterobacterales</taxon>
        <taxon>Enterobacteriaceae</taxon>
        <taxon>Salmonella</taxon>
    </lineage>
</organism>
<evidence type="ECO:0000259" key="3">
    <source>
        <dbReference type="Pfam" id="PF02550"/>
    </source>
</evidence>
<dbReference type="Pfam" id="PF13336">
    <property type="entry name" value="AcetylCoA_hyd_C"/>
    <property type="match status" value="1"/>
</dbReference>
<dbReference type="Proteomes" id="UP000002695">
    <property type="component" value="Chromosome"/>
</dbReference>
<dbReference type="RefSeq" id="WP_000982337.1">
    <property type="nucleotide sequence ID" value="NC_016856.1"/>
</dbReference>
<evidence type="ECO:0000313" key="5">
    <source>
        <dbReference type="EMBL" id="ACY90171.1"/>
    </source>
</evidence>
<dbReference type="PATRIC" id="fig|588858.6.peg.3465"/>
<evidence type="ECO:0000256" key="1">
    <source>
        <dbReference type="ARBA" id="ARBA00009632"/>
    </source>
</evidence>
<dbReference type="InterPro" id="IPR046433">
    <property type="entry name" value="ActCoA_hydro"/>
</dbReference>
<dbReference type="Gene3D" id="3.40.1080.10">
    <property type="entry name" value="Glutaconate Coenzyme A-transferase"/>
    <property type="match status" value="1"/>
</dbReference>
<dbReference type="InterPro" id="IPR038460">
    <property type="entry name" value="AcetylCoA_hyd_C_sf"/>
</dbReference>
<proteinExistence type="inferred from homology"/>
<feature type="domain" description="Acetyl-CoA hydrolase/transferase C-terminal" evidence="4">
    <location>
        <begin position="284"/>
        <end position="433"/>
    </location>
</feature>
<dbReference type="PANTHER" id="PTHR21432:SF20">
    <property type="entry name" value="ACETYL-COA HYDROLASE"/>
    <property type="match status" value="1"/>
</dbReference>
<dbReference type="InterPro" id="IPR003702">
    <property type="entry name" value="ActCoA_hydro_N"/>
</dbReference>
<protein>
    <submittedName>
        <fullName evidence="5">Acetyl-CoA hydrolase</fullName>
    </submittedName>
</protein>
<dbReference type="AlphaFoldDB" id="A0A0F6B6M4"/>
<keyword evidence="6" id="KW-1185">Reference proteome</keyword>
<keyword evidence="5" id="KW-0378">Hydrolase</keyword>
<reference evidence="5 6" key="1">
    <citation type="journal article" date="2010" name="J. Bacteriol.">
        <title>Short-term signatures of evolutionary change in the Salmonella enterica serovar typhimurium 14028 genome.</title>
        <authorList>
            <person name="Jarvik T."/>
            <person name="Smillie C."/>
            <person name="Groisman E.A."/>
            <person name="Ochman H."/>
        </authorList>
    </citation>
    <scope>NUCLEOTIDE SEQUENCE [LARGE SCALE GENOMIC DNA]</scope>
    <source>
        <strain evidence="6">14028s / SGSC 2262</strain>
    </source>
</reference>
<dbReference type="SUPFAM" id="SSF100950">
    <property type="entry name" value="NagB/RpiA/CoA transferase-like"/>
    <property type="match status" value="2"/>
</dbReference>
<dbReference type="Gene3D" id="3.40.1080.20">
    <property type="entry name" value="Acetyl-CoA hydrolase/transferase C-terminal domain"/>
    <property type="match status" value="1"/>
</dbReference>
<feature type="domain" description="Acetyl-CoA hydrolase/transferase N-terminal" evidence="3">
    <location>
        <begin position="7"/>
        <end position="196"/>
    </location>
</feature>
<dbReference type="IntAct" id="A0A0F6B6M4">
    <property type="interactions" value="1"/>
</dbReference>
<dbReference type="InterPro" id="IPR037171">
    <property type="entry name" value="NagB/RpiA_transferase-like"/>
</dbReference>
<evidence type="ECO:0000259" key="4">
    <source>
        <dbReference type="Pfam" id="PF13336"/>
    </source>
</evidence>
<dbReference type="MINT" id="A0A0F6B6M4"/>
<dbReference type="InterPro" id="IPR026888">
    <property type="entry name" value="AcetylCoA_hyd_C"/>
</dbReference>
<dbReference type="EMBL" id="CP001363">
    <property type="protein sequence ID" value="ACY90171.1"/>
    <property type="molecule type" value="Genomic_DNA"/>
</dbReference>
<dbReference type="KEGG" id="seo:STM14_3767"/>
<evidence type="ECO:0000256" key="2">
    <source>
        <dbReference type="ARBA" id="ARBA00022679"/>
    </source>
</evidence>
<dbReference type="GO" id="GO:0006083">
    <property type="term" value="P:acetate metabolic process"/>
    <property type="evidence" value="ECO:0007669"/>
    <property type="project" value="InterPro"/>
</dbReference>
<dbReference type="Gene3D" id="3.30.750.70">
    <property type="entry name" value="4-hydroxybutyrate coenzyme like domains"/>
    <property type="match status" value="1"/>
</dbReference>
<dbReference type="GO" id="GO:0008775">
    <property type="term" value="F:acetate CoA-transferase activity"/>
    <property type="evidence" value="ECO:0007669"/>
    <property type="project" value="InterPro"/>
</dbReference>
<dbReference type="PANTHER" id="PTHR21432">
    <property type="entry name" value="ACETYL-COA HYDROLASE-RELATED"/>
    <property type="match status" value="1"/>
</dbReference>
<accession>A0A0F6B6M4</accession>
<comment type="similarity">
    <text evidence="1">Belongs to the acetyl-CoA hydrolase/transferase family.</text>
</comment>
<dbReference type="GO" id="GO:0016787">
    <property type="term" value="F:hydrolase activity"/>
    <property type="evidence" value="ECO:0007669"/>
    <property type="project" value="UniProtKB-KW"/>
</dbReference>